<dbReference type="RefSeq" id="WP_162375809.1">
    <property type="nucleotide sequence ID" value="NZ_JBHTKN010000004.1"/>
</dbReference>
<dbReference type="EMBL" id="JBHTKN010000004">
    <property type="protein sequence ID" value="MFD1042271.1"/>
    <property type="molecule type" value="Genomic_DNA"/>
</dbReference>
<proteinExistence type="predicted"/>
<evidence type="ECO:0000313" key="1">
    <source>
        <dbReference type="EMBL" id="MFD1042271.1"/>
    </source>
</evidence>
<comment type="caution">
    <text evidence="1">The sequence shown here is derived from an EMBL/GenBank/DDBJ whole genome shotgun (WGS) entry which is preliminary data.</text>
</comment>
<protein>
    <submittedName>
        <fullName evidence="1">Uncharacterized protein</fullName>
    </submittedName>
</protein>
<evidence type="ECO:0000313" key="2">
    <source>
        <dbReference type="Proteomes" id="UP001597033"/>
    </source>
</evidence>
<reference evidence="2" key="1">
    <citation type="journal article" date="2019" name="Int. J. Syst. Evol. Microbiol.">
        <title>The Global Catalogue of Microorganisms (GCM) 10K type strain sequencing project: providing services to taxonomists for standard genome sequencing and annotation.</title>
        <authorList>
            <consortium name="The Broad Institute Genomics Platform"/>
            <consortium name="The Broad Institute Genome Sequencing Center for Infectious Disease"/>
            <person name="Wu L."/>
            <person name="Ma J."/>
        </authorList>
    </citation>
    <scope>NUCLEOTIDE SEQUENCE [LARGE SCALE GENOMIC DNA]</scope>
    <source>
        <strain evidence="2">CCUG 55854</strain>
    </source>
</reference>
<name>A0ABW3LV22_9GAMM</name>
<gene>
    <name evidence="1" type="ORF">ACFQ2N_07910</name>
</gene>
<keyword evidence="2" id="KW-1185">Reference proteome</keyword>
<organism evidence="1 2">
    <name type="scientific">Pseudoxanthomonas kaohsiungensis</name>
    <dbReference type="NCBI Taxonomy" id="283923"/>
    <lineage>
        <taxon>Bacteria</taxon>
        <taxon>Pseudomonadati</taxon>
        <taxon>Pseudomonadota</taxon>
        <taxon>Gammaproteobacteria</taxon>
        <taxon>Lysobacterales</taxon>
        <taxon>Lysobacteraceae</taxon>
        <taxon>Pseudoxanthomonas</taxon>
    </lineage>
</organism>
<accession>A0ABW3LV22</accession>
<dbReference type="Proteomes" id="UP001597033">
    <property type="component" value="Unassembled WGS sequence"/>
</dbReference>
<sequence>MASLVPGIDTGIVSDEPLLEVRASEARPLAAGRHLFQLVVTDAAGNASAPVTFPVLVRDPRRPIAIVDAIRADGTRLYRPELVVEFGEPFQLTGERSSDRGGRISTWQWTLLAR</sequence>